<evidence type="ECO:0000313" key="1">
    <source>
        <dbReference type="EMBL" id="OGN05085.1"/>
    </source>
</evidence>
<reference evidence="1 2" key="1">
    <citation type="journal article" date="2016" name="Nat. Commun.">
        <title>Thousands of microbial genomes shed light on interconnected biogeochemical processes in an aquifer system.</title>
        <authorList>
            <person name="Anantharaman K."/>
            <person name="Brown C.T."/>
            <person name="Hug L.A."/>
            <person name="Sharon I."/>
            <person name="Castelle C.J."/>
            <person name="Probst A.J."/>
            <person name="Thomas B.C."/>
            <person name="Singh A."/>
            <person name="Wilkins M.J."/>
            <person name="Karaoz U."/>
            <person name="Brodie E.L."/>
            <person name="Williams K.H."/>
            <person name="Hubbard S.S."/>
            <person name="Banfield J.F."/>
        </authorList>
    </citation>
    <scope>NUCLEOTIDE SEQUENCE [LARGE SCALE GENOMIC DNA]</scope>
</reference>
<dbReference type="STRING" id="1802668.A2831_00180"/>
<proteinExistence type="predicted"/>
<name>A0A1F8EW41_9BACT</name>
<accession>A0A1F8EW41</accession>
<dbReference type="EMBL" id="MGJI01000013">
    <property type="protein sequence ID" value="OGN05085.1"/>
    <property type="molecule type" value="Genomic_DNA"/>
</dbReference>
<evidence type="ECO:0008006" key="3">
    <source>
        <dbReference type="Google" id="ProtNLM"/>
    </source>
</evidence>
<dbReference type="Proteomes" id="UP000177507">
    <property type="component" value="Unassembled WGS sequence"/>
</dbReference>
<dbReference type="AlphaFoldDB" id="A0A1F8EW41"/>
<comment type="caution">
    <text evidence="1">The sequence shown here is derived from an EMBL/GenBank/DDBJ whole genome shotgun (WGS) entry which is preliminary data.</text>
</comment>
<gene>
    <name evidence="1" type="ORF">A2831_00180</name>
</gene>
<evidence type="ECO:0000313" key="2">
    <source>
        <dbReference type="Proteomes" id="UP000177507"/>
    </source>
</evidence>
<sequence>MEKESLIKIFARCFRGIAKMDAVVNDGFFVGLLDQASERLLLRYVEFLKYGGASRKNNYVAQCIASKNLTFEIKNLLNLILILKHFGLADSVTPLLLERDLLLAESIILDRVEMFKIYKKPEGVALKKVRIESTVMPVSNVSETHKEIKEFVVSRGQVRNTDVFAEFSGITKRTLKRKLSELIRAGVIKRLAQGKKVFYGVN</sequence>
<organism evidence="1 2">
    <name type="scientific">Candidatus Yanofskybacteria bacterium RIFCSPHIGHO2_01_FULL_44_17</name>
    <dbReference type="NCBI Taxonomy" id="1802668"/>
    <lineage>
        <taxon>Bacteria</taxon>
        <taxon>Candidatus Yanofskyibacteriota</taxon>
    </lineage>
</organism>
<protein>
    <recommendedName>
        <fullName evidence="3">HTH deoR-type domain-containing protein</fullName>
    </recommendedName>
</protein>